<keyword evidence="3" id="KW-1185">Reference proteome</keyword>
<feature type="signal peptide" evidence="1">
    <location>
        <begin position="1"/>
        <end position="37"/>
    </location>
</feature>
<accession>A0A058Z9X2</accession>
<dbReference type="AlphaFoldDB" id="A0A058Z9X2"/>
<dbReference type="Proteomes" id="UP000030693">
    <property type="component" value="Unassembled WGS sequence"/>
</dbReference>
<evidence type="ECO:0000313" key="2">
    <source>
        <dbReference type="EMBL" id="KCV70337.1"/>
    </source>
</evidence>
<dbReference type="RefSeq" id="XP_009494853.1">
    <property type="nucleotide sequence ID" value="XM_009496578.1"/>
</dbReference>
<sequence>MAASSRGRFAAFRRVTCTAGLLVLCLAALCRGPGAQALPVVQTPDTAASASGQSFVPSYVIMPPIKPPQPESFILELKAPSPVHNKTFAEMIERHLQKIVSSAGSGSMAGVALEDLDDRDDDWPEAEPGPGAPAVRAYRTALAEAGLGLASNRTPRARTIIGGNQYGYWIRLDYEYEVIFIWRPLPSKTGSGISRYPSKEGLVTVSSSSSTITTNQASVLMDSGSGSGRATGELPFPTNGTLPGGLEDIVTSVDGDEDRKSPQVVRVNNRLQHKGLLSIQGATADMIDDIRNWAEIKGIELVLIAAV</sequence>
<proteinExistence type="predicted"/>
<protein>
    <submittedName>
        <fullName evidence="2">Uncharacterized protein</fullName>
    </submittedName>
</protein>
<dbReference type="EMBL" id="KB932204">
    <property type="protein sequence ID" value="KCV70337.1"/>
    <property type="molecule type" value="Genomic_DNA"/>
</dbReference>
<evidence type="ECO:0000313" key="3">
    <source>
        <dbReference type="Proteomes" id="UP000030693"/>
    </source>
</evidence>
<gene>
    <name evidence="2" type="ORF">H696_02664</name>
</gene>
<organism evidence="2">
    <name type="scientific">Fonticula alba</name>
    <name type="common">Slime mold</name>
    <dbReference type="NCBI Taxonomy" id="691883"/>
    <lineage>
        <taxon>Eukaryota</taxon>
        <taxon>Rotosphaerida</taxon>
        <taxon>Fonticulaceae</taxon>
        <taxon>Fonticula</taxon>
    </lineage>
</organism>
<keyword evidence="1" id="KW-0732">Signal</keyword>
<feature type="chain" id="PRO_5001571896" evidence="1">
    <location>
        <begin position="38"/>
        <end position="307"/>
    </location>
</feature>
<evidence type="ECO:0000256" key="1">
    <source>
        <dbReference type="SAM" id="SignalP"/>
    </source>
</evidence>
<reference evidence="2" key="1">
    <citation type="submission" date="2013-04" db="EMBL/GenBank/DDBJ databases">
        <title>The Genome Sequence of Fonticula alba ATCC 38817.</title>
        <authorList>
            <consortium name="The Broad Institute Genomics Platform"/>
            <person name="Russ C."/>
            <person name="Cuomo C."/>
            <person name="Burger G."/>
            <person name="Gray M.W."/>
            <person name="Holland P.W.H."/>
            <person name="King N."/>
            <person name="Lang F.B.F."/>
            <person name="Roger A.J."/>
            <person name="Ruiz-Trillo I."/>
            <person name="Brown M."/>
            <person name="Walker B."/>
            <person name="Young S."/>
            <person name="Zeng Q."/>
            <person name="Gargeya S."/>
            <person name="Fitzgerald M."/>
            <person name="Haas B."/>
            <person name="Abouelleil A."/>
            <person name="Allen A.W."/>
            <person name="Alvarado L."/>
            <person name="Arachchi H.M."/>
            <person name="Berlin A.M."/>
            <person name="Chapman S.B."/>
            <person name="Gainer-Dewar J."/>
            <person name="Goldberg J."/>
            <person name="Griggs A."/>
            <person name="Gujja S."/>
            <person name="Hansen M."/>
            <person name="Howarth C."/>
            <person name="Imamovic A."/>
            <person name="Ireland A."/>
            <person name="Larimer J."/>
            <person name="McCowan C."/>
            <person name="Murphy C."/>
            <person name="Pearson M."/>
            <person name="Poon T.W."/>
            <person name="Priest M."/>
            <person name="Roberts A."/>
            <person name="Saif S."/>
            <person name="Shea T."/>
            <person name="Sisk P."/>
            <person name="Sykes S."/>
            <person name="Wortman J."/>
            <person name="Nusbaum C."/>
            <person name="Birren B."/>
        </authorList>
    </citation>
    <scope>NUCLEOTIDE SEQUENCE [LARGE SCALE GENOMIC DNA]</scope>
    <source>
        <strain evidence="2">ATCC 38817</strain>
    </source>
</reference>
<dbReference type="GeneID" id="20527389"/>
<name>A0A058Z9X2_FONAL</name>